<organism evidence="1">
    <name type="scientific">Tanacetum cinerariifolium</name>
    <name type="common">Dalmatian daisy</name>
    <name type="synonym">Chrysanthemum cinerariifolium</name>
    <dbReference type="NCBI Taxonomy" id="118510"/>
    <lineage>
        <taxon>Eukaryota</taxon>
        <taxon>Viridiplantae</taxon>
        <taxon>Streptophyta</taxon>
        <taxon>Embryophyta</taxon>
        <taxon>Tracheophyta</taxon>
        <taxon>Spermatophyta</taxon>
        <taxon>Magnoliopsida</taxon>
        <taxon>eudicotyledons</taxon>
        <taxon>Gunneridae</taxon>
        <taxon>Pentapetalae</taxon>
        <taxon>asterids</taxon>
        <taxon>campanulids</taxon>
        <taxon>Asterales</taxon>
        <taxon>Asteraceae</taxon>
        <taxon>Asteroideae</taxon>
        <taxon>Anthemideae</taxon>
        <taxon>Anthemidinae</taxon>
        <taxon>Tanacetum</taxon>
    </lineage>
</organism>
<accession>A0A6L2J9U7</accession>
<gene>
    <name evidence="1" type="ORF">Tci_005664</name>
</gene>
<dbReference type="AlphaFoldDB" id="A0A6L2J9U7"/>
<comment type="caution">
    <text evidence="1">The sequence shown here is derived from an EMBL/GenBank/DDBJ whole genome shotgun (WGS) entry which is preliminary data.</text>
</comment>
<evidence type="ECO:0000313" key="1">
    <source>
        <dbReference type="EMBL" id="GEU33686.1"/>
    </source>
</evidence>
<name>A0A6L2J9U7_TANCI</name>
<proteinExistence type="predicted"/>
<reference evidence="1" key="1">
    <citation type="journal article" date="2019" name="Sci. Rep.">
        <title>Draft genome of Tanacetum cinerariifolium, the natural source of mosquito coil.</title>
        <authorList>
            <person name="Yamashiro T."/>
            <person name="Shiraishi A."/>
            <person name="Satake H."/>
            <person name="Nakayama K."/>
        </authorList>
    </citation>
    <scope>NUCLEOTIDE SEQUENCE</scope>
</reference>
<protein>
    <submittedName>
        <fullName evidence="1">Uncharacterized protein</fullName>
    </submittedName>
</protein>
<dbReference type="EMBL" id="BKCJ010000491">
    <property type="protein sequence ID" value="GEU33686.1"/>
    <property type="molecule type" value="Genomic_DNA"/>
</dbReference>
<sequence>MIIYLKNMAGYKMEHFRGMHYDKESFKKLKAIAVSGFDSTQETPTIDPKEMSEVDVQNMLKIIPLSKFKVKALQVKYPLIDWEIHYEGSRLCWKIIRVGGITKAYQSFKDMLKGFDIEDLDALWRLVKERFSTEVPTQDKEKSLWVELKRLFEPNSADVFWKL</sequence>